<dbReference type="InterPro" id="IPR006554">
    <property type="entry name" value="Helicase-like_DEXD_c2"/>
</dbReference>
<name>G5IFE8_9FIRM</name>
<reference evidence="15 16" key="1">
    <citation type="submission" date="2011-08" db="EMBL/GenBank/DDBJ databases">
        <title>The Genome Sequence of Clostridium hathewayi WAL-18680.</title>
        <authorList>
            <consortium name="The Broad Institute Genome Sequencing Platform"/>
            <person name="Earl A."/>
            <person name="Ward D."/>
            <person name="Feldgarden M."/>
            <person name="Gevers D."/>
            <person name="Finegold S.M."/>
            <person name="Summanen P.H."/>
            <person name="Molitoris D.R."/>
            <person name="Song M."/>
            <person name="Daigneault M."/>
            <person name="Allen-Vercoe E."/>
            <person name="Young S.K."/>
            <person name="Zeng Q."/>
            <person name="Gargeya S."/>
            <person name="Fitzgerald M."/>
            <person name="Haas B."/>
            <person name="Abouelleil A."/>
            <person name="Alvarado L."/>
            <person name="Arachchi H.M."/>
            <person name="Berlin A."/>
            <person name="Brown A."/>
            <person name="Chapman S.B."/>
            <person name="Chen Z."/>
            <person name="Dunbar C."/>
            <person name="Freedman E."/>
            <person name="Gearin G."/>
            <person name="Gellesch M."/>
            <person name="Goldberg J."/>
            <person name="Griggs A."/>
            <person name="Gujja S."/>
            <person name="Heiman D."/>
            <person name="Howarth C."/>
            <person name="Larson L."/>
            <person name="Lui A."/>
            <person name="MacDonald P.J.P."/>
            <person name="Montmayeur A."/>
            <person name="Murphy C."/>
            <person name="Neiman D."/>
            <person name="Pearson M."/>
            <person name="Priest M."/>
            <person name="Roberts A."/>
            <person name="Saif S."/>
            <person name="Shea T."/>
            <person name="Shenoy N."/>
            <person name="Sisk P."/>
            <person name="Stolte C."/>
            <person name="Sykes S."/>
            <person name="Wortman J."/>
            <person name="Nusbaum C."/>
            <person name="Birren B."/>
        </authorList>
    </citation>
    <scope>NUCLEOTIDE SEQUENCE [LARGE SCALE GENOMIC DNA]</scope>
    <source>
        <strain evidence="15 16">WAL-18680</strain>
    </source>
</reference>
<evidence type="ECO:0000256" key="13">
    <source>
        <dbReference type="ARBA" id="ARBA00038058"/>
    </source>
</evidence>
<dbReference type="SMART" id="SM00491">
    <property type="entry name" value="HELICc2"/>
    <property type="match status" value="1"/>
</dbReference>
<dbReference type="AlphaFoldDB" id="G5IFE8"/>
<dbReference type="GO" id="GO:0016818">
    <property type="term" value="F:hydrolase activity, acting on acid anhydrides, in phosphorus-containing anhydrides"/>
    <property type="evidence" value="ECO:0007669"/>
    <property type="project" value="InterPro"/>
</dbReference>
<keyword evidence="10" id="KW-0238">DNA-binding</keyword>
<dbReference type="GO" id="GO:0003677">
    <property type="term" value="F:DNA binding"/>
    <property type="evidence" value="ECO:0007669"/>
    <property type="project" value="UniProtKB-KW"/>
</dbReference>
<keyword evidence="12" id="KW-0413">Isomerase</keyword>
<dbReference type="Gene3D" id="1.10.30.20">
    <property type="entry name" value="Bacterial XPD DNA helicase, FeS cluster domain"/>
    <property type="match status" value="1"/>
</dbReference>
<dbReference type="Gene3D" id="1.10.275.40">
    <property type="match status" value="1"/>
</dbReference>
<keyword evidence="5" id="KW-0378">Hydrolase</keyword>
<dbReference type="InterPro" id="IPR045028">
    <property type="entry name" value="DinG/Rad3-like"/>
</dbReference>
<comment type="similarity">
    <text evidence="13">Belongs to the helicase family. DinG subfamily.</text>
</comment>
<evidence type="ECO:0000313" key="16">
    <source>
        <dbReference type="Proteomes" id="UP000005384"/>
    </source>
</evidence>
<keyword evidence="11" id="KW-0234">DNA repair</keyword>
<evidence type="ECO:0000256" key="6">
    <source>
        <dbReference type="ARBA" id="ARBA00022806"/>
    </source>
</evidence>
<accession>G5IFE8</accession>
<dbReference type="Proteomes" id="UP000005384">
    <property type="component" value="Unassembled WGS sequence"/>
</dbReference>
<protein>
    <recommendedName>
        <fullName evidence="14">Helicase ATP-binding domain-containing protein</fullName>
    </recommendedName>
</protein>
<comment type="caution">
    <text evidence="15">The sequence shown here is derived from an EMBL/GenBank/DDBJ whole genome shotgun (WGS) entry which is preliminary data.</text>
</comment>
<evidence type="ECO:0000256" key="9">
    <source>
        <dbReference type="ARBA" id="ARBA00023014"/>
    </source>
</evidence>
<evidence type="ECO:0000256" key="11">
    <source>
        <dbReference type="ARBA" id="ARBA00023204"/>
    </source>
</evidence>
<dbReference type="PROSITE" id="PS51193">
    <property type="entry name" value="HELICASE_ATP_BIND_2"/>
    <property type="match status" value="1"/>
</dbReference>
<evidence type="ECO:0000256" key="7">
    <source>
        <dbReference type="ARBA" id="ARBA00022840"/>
    </source>
</evidence>
<dbReference type="InterPro" id="IPR010614">
    <property type="entry name" value="RAD3-like_helicase_DEAD"/>
</dbReference>
<sequence>MADEKTCIRISVRNLVEFVLSSGDIDNRRTSGAEKDAMQAGSRIHRKIQRRMGANYQAEVTMKHVVEADEFQIAVEGRADGVIKELTGGVTIDEIKGVYMDIGHLEAAIPVHQAQAMCYGYFYCYDNQLDVITIQVTYCNIETEEIRRFQVDKTFEELEFWFQGLIHEYLKWATYLYQHGIRRKESLKELDFPYPYREGQKELAVSVYRSIARGKNLFIQAPTGVGKTLSTVYPGLKAMGEGYAEKLFYLTAKTITRSVAEETFTILREHGLYFRTVTITAKEKLCFLEKPECNPDACPYAKGHYDRVNDAVYEIIHREFGITRETVLSYAMNYQVCPFEFCLDITNWVDGIVCDYNYVFDPNVRLKRYFAEGVPGGRYLFLVDEAHNLVSRAREMFSAQVIKEDFLLMKKLLKGRSPKLVNLSERCNKMLLEMKRESDGYVIRESINLFVQALMTLFGELETFMEENREFQDREQVLDFYFEVRNFLGIFDRVDDNYRVYTEMLPDGRFMLRLFCINPARNLAECLDKGQSTVFFSATLLPVQYYKELLSGNLEDYAVYAESPFPKENRLLMVASDVSSKYTRRNQREYEKIVFYIKETVRGREGNYMVFFPSYQFLREVEEVLNAMPEEERTFHWIAQESKMREQEREAFLEEFESFGQGQSGTLVALCVIGGVFSEGIDLKEDRLIGAIIVGTGLPMVCTEQDILKNYFDEKEKQGFDFAYQYPGMNKVMQAAGRVIRTMEDKGIILLLDERFLRNDYQTLFPREWGEYYVVNRGCVGQAVEDFWNGVS</sequence>
<dbReference type="GO" id="GO:0046872">
    <property type="term" value="F:metal ion binding"/>
    <property type="evidence" value="ECO:0007669"/>
    <property type="project" value="UniProtKB-KW"/>
</dbReference>
<evidence type="ECO:0000256" key="5">
    <source>
        <dbReference type="ARBA" id="ARBA00022801"/>
    </source>
</evidence>
<gene>
    <name evidence="15" type="ORF">HMPREF9473_02226</name>
</gene>
<evidence type="ECO:0000313" key="15">
    <source>
        <dbReference type="EMBL" id="EHI59731.1"/>
    </source>
</evidence>
<evidence type="ECO:0000256" key="8">
    <source>
        <dbReference type="ARBA" id="ARBA00023004"/>
    </source>
</evidence>
<dbReference type="SUPFAM" id="SSF52540">
    <property type="entry name" value="P-loop containing nucleoside triphosphate hydrolases"/>
    <property type="match status" value="2"/>
</dbReference>
<dbReference type="GO" id="GO:0043139">
    <property type="term" value="F:5'-3' DNA helicase activity"/>
    <property type="evidence" value="ECO:0007669"/>
    <property type="project" value="UniProtKB-EC"/>
</dbReference>
<dbReference type="InterPro" id="IPR011604">
    <property type="entry name" value="PDDEXK-like_dom_sf"/>
</dbReference>
<keyword evidence="1" id="KW-0004">4Fe-4S</keyword>
<dbReference type="InterPro" id="IPR006555">
    <property type="entry name" value="ATP-dep_Helicase_C"/>
</dbReference>
<keyword evidence="9" id="KW-0411">Iron-sulfur</keyword>
<keyword evidence="16" id="KW-1185">Reference proteome</keyword>
<evidence type="ECO:0000259" key="14">
    <source>
        <dbReference type="PROSITE" id="PS51193"/>
    </source>
</evidence>
<evidence type="ECO:0000256" key="2">
    <source>
        <dbReference type="ARBA" id="ARBA00022723"/>
    </source>
</evidence>
<dbReference type="Gene3D" id="3.40.50.300">
    <property type="entry name" value="P-loop containing nucleotide triphosphate hydrolases"/>
    <property type="match status" value="2"/>
</dbReference>
<feature type="domain" description="Helicase ATP-binding" evidence="14">
    <location>
        <begin position="186"/>
        <end position="439"/>
    </location>
</feature>
<organism evidence="15 16">
    <name type="scientific">Hungatella hathewayi WAL-18680</name>
    <dbReference type="NCBI Taxonomy" id="742737"/>
    <lineage>
        <taxon>Bacteria</taxon>
        <taxon>Bacillati</taxon>
        <taxon>Bacillota</taxon>
        <taxon>Clostridia</taxon>
        <taxon>Lachnospirales</taxon>
        <taxon>Lachnospiraceae</taxon>
        <taxon>Hungatella</taxon>
    </lineage>
</organism>
<dbReference type="InterPro" id="IPR042493">
    <property type="entry name" value="XPD_DNA_FeS"/>
</dbReference>
<dbReference type="InterPro" id="IPR027417">
    <property type="entry name" value="P-loop_NTPase"/>
</dbReference>
<proteinExistence type="inferred from homology"/>
<keyword evidence="6" id="KW-0347">Helicase</keyword>
<evidence type="ECO:0000256" key="10">
    <source>
        <dbReference type="ARBA" id="ARBA00023125"/>
    </source>
</evidence>
<dbReference type="EMBL" id="ADLN01000046">
    <property type="protein sequence ID" value="EHI59731.1"/>
    <property type="molecule type" value="Genomic_DNA"/>
</dbReference>
<keyword evidence="3" id="KW-0547">Nucleotide-binding</keyword>
<keyword evidence="2" id="KW-0479">Metal-binding</keyword>
<dbReference type="RefSeq" id="WP_006780206.1">
    <property type="nucleotide sequence ID" value="NZ_CP040506.1"/>
</dbReference>
<keyword evidence="4" id="KW-0227">DNA damage</keyword>
<dbReference type="InterPro" id="IPR014013">
    <property type="entry name" value="Helic_SF1/SF2_ATP-bd_DinG/Rad3"/>
</dbReference>
<dbReference type="PATRIC" id="fig|742737.3.peg.2250"/>
<dbReference type="OrthoDB" id="9765586at2"/>
<evidence type="ECO:0000256" key="12">
    <source>
        <dbReference type="ARBA" id="ARBA00023235"/>
    </source>
</evidence>
<keyword evidence="7" id="KW-0067">ATP-binding</keyword>
<dbReference type="PANTHER" id="PTHR11472">
    <property type="entry name" value="DNA REPAIR DEAD HELICASE RAD3/XP-D SUBFAMILY MEMBER"/>
    <property type="match status" value="1"/>
</dbReference>
<dbReference type="GO" id="GO:0006281">
    <property type="term" value="P:DNA repair"/>
    <property type="evidence" value="ECO:0007669"/>
    <property type="project" value="UniProtKB-KW"/>
</dbReference>
<dbReference type="Pfam" id="PF13307">
    <property type="entry name" value="Helicase_C_2"/>
    <property type="match status" value="1"/>
</dbReference>
<dbReference type="Pfam" id="PF06733">
    <property type="entry name" value="DEAD_2"/>
    <property type="match status" value="1"/>
</dbReference>
<dbReference type="SMART" id="SM00488">
    <property type="entry name" value="DEXDc2"/>
    <property type="match status" value="1"/>
</dbReference>
<evidence type="ECO:0000256" key="4">
    <source>
        <dbReference type="ARBA" id="ARBA00022763"/>
    </source>
</evidence>
<dbReference type="PANTHER" id="PTHR11472:SF34">
    <property type="entry name" value="REGULATOR OF TELOMERE ELONGATION HELICASE 1"/>
    <property type="match status" value="1"/>
</dbReference>
<dbReference type="GO" id="GO:0005524">
    <property type="term" value="F:ATP binding"/>
    <property type="evidence" value="ECO:0007669"/>
    <property type="project" value="UniProtKB-KW"/>
</dbReference>
<keyword evidence="8" id="KW-0408">Iron</keyword>
<evidence type="ECO:0000256" key="3">
    <source>
        <dbReference type="ARBA" id="ARBA00022741"/>
    </source>
</evidence>
<dbReference type="GO" id="GO:0051539">
    <property type="term" value="F:4 iron, 4 sulfur cluster binding"/>
    <property type="evidence" value="ECO:0007669"/>
    <property type="project" value="UniProtKB-KW"/>
</dbReference>
<evidence type="ECO:0000256" key="1">
    <source>
        <dbReference type="ARBA" id="ARBA00022485"/>
    </source>
</evidence>
<dbReference type="HOGENOM" id="CLU_006515_7_0_9"/>
<dbReference type="Gene3D" id="3.90.320.10">
    <property type="match status" value="1"/>
</dbReference>